<gene>
    <name evidence="15" type="ORF">PG2T_00140</name>
</gene>
<keyword evidence="8 12" id="KW-0238">DNA-binding</keyword>
<evidence type="ECO:0000256" key="3">
    <source>
        <dbReference type="ARBA" id="ARBA00015308"/>
    </source>
</evidence>
<dbReference type="KEGG" id="gbi:PG2T_00140"/>
<dbReference type="PROSITE" id="PS00688">
    <property type="entry name" value="SIGMA54_INTERACT_3"/>
    <property type="match status" value="1"/>
</dbReference>
<dbReference type="InterPro" id="IPR003593">
    <property type="entry name" value="AAA+_ATPase"/>
</dbReference>
<keyword evidence="4" id="KW-0547">Nucleotide-binding</keyword>
<evidence type="ECO:0000256" key="9">
    <source>
        <dbReference type="ARBA" id="ARBA00023159"/>
    </source>
</evidence>
<dbReference type="Pfam" id="PF02954">
    <property type="entry name" value="HTH_8"/>
    <property type="match status" value="1"/>
</dbReference>
<protein>
    <recommendedName>
        <fullName evidence="3 12">Nif-specific regulatory protein</fullName>
    </recommendedName>
</protein>
<dbReference type="FunFam" id="3.40.50.300:FF:000006">
    <property type="entry name" value="DNA-binding transcriptional regulator NtrC"/>
    <property type="match status" value="1"/>
</dbReference>
<dbReference type="InterPro" id="IPR027417">
    <property type="entry name" value="P-loop_NTPase"/>
</dbReference>
<evidence type="ECO:0000313" key="15">
    <source>
        <dbReference type="EMBL" id="ANX02761.1"/>
    </source>
</evidence>
<dbReference type="GO" id="GO:0003700">
    <property type="term" value="F:DNA-binding transcription factor activity"/>
    <property type="evidence" value="ECO:0007669"/>
    <property type="project" value="UniProtKB-UniRule"/>
</dbReference>
<evidence type="ECO:0000256" key="11">
    <source>
        <dbReference type="ARBA" id="ARBA00023231"/>
    </source>
</evidence>
<dbReference type="Pfam" id="PF01590">
    <property type="entry name" value="GAF"/>
    <property type="match status" value="1"/>
</dbReference>
<dbReference type="Gene3D" id="1.10.10.60">
    <property type="entry name" value="Homeodomain-like"/>
    <property type="match status" value="1"/>
</dbReference>
<keyword evidence="6 12" id="KW-0902">Two-component regulatory system</keyword>
<dbReference type="InterPro" id="IPR002197">
    <property type="entry name" value="HTH_Fis"/>
</dbReference>
<dbReference type="InterPro" id="IPR029016">
    <property type="entry name" value="GAF-like_dom_sf"/>
</dbReference>
<dbReference type="GO" id="GO:0009399">
    <property type="term" value="P:nitrogen fixation"/>
    <property type="evidence" value="ECO:0007669"/>
    <property type="project" value="UniProtKB-UniRule"/>
</dbReference>
<dbReference type="SUPFAM" id="SSF55781">
    <property type="entry name" value="GAF domain-like"/>
    <property type="match status" value="1"/>
</dbReference>
<dbReference type="InterPro" id="IPR025662">
    <property type="entry name" value="Sigma_54_int_dom_ATP-bd_1"/>
</dbReference>
<dbReference type="InterPro" id="IPR025944">
    <property type="entry name" value="Sigma_54_int_dom_CS"/>
</dbReference>
<keyword evidence="11 12" id="KW-0535">Nitrogen fixation</keyword>
<dbReference type="Gene3D" id="1.10.8.60">
    <property type="match status" value="1"/>
</dbReference>
<dbReference type="SMART" id="SM00382">
    <property type="entry name" value="AAA"/>
    <property type="match status" value="1"/>
</dbReference>
<dbReference type="STRING" id="1810504.PG2T_00140"/>
<dbReference type="GO" id="GO:0043565">
    <property type="term" value="F:sequence-specific DNA binding"/>
    <property type="evidence" value="ECO:0007669"/>
    <property type="project" value="InterPro"/>
</dbReference>
<dbReference type="GO" id="GO:0000160">
    <property type="term" value="P:phosphorelay signal transduction system"/>
    <property type="evidence" value="ECO:0007669"/>
    <property type="project" value="UniProtKB-UniRule"/>
</dbReference>
<dbReference type="InterPro" id="IPR025943">
    <property type="entry name" value="Sigma_54_int_dom_ATP-bd_2"/>
</dbReference>
<proteinExistence type="predicted"/>
<name>A0A1B1YPQ4_9GAMM</name>
<dbReference type="InterPro" id="IPR058031">
    <property type="entry name" value="AAA_lid_NorR"/>
</dbReference>
<sequence length="546" mass="60179">MSTAALVDSPRQQGTELLAIYEISKILSSSLDLKRTLRGVLNLLASYMRMQRGTVSLLDAGDELRAIGAADLSEEAVLRAHYRIGEGITGRILQTGSPCVVPDIAQEPLFLNRTGARDLAAGQVIAFIGVPIKVGRDTVGVLTVDRDVTDEAANFERDVRFLTMVANLIGQTARLHSNVAAERAELLQEKSRLQKELHAKYRLDNVIGASKGMQEVFAEVHQVAAGRATVLLRGESGTGKEVIARAIHFLSPRKEGPFVRVNCAALSENLLESELFGHEKGAFTGAHADRKGRFELADGGTLFLDEIGEVSPGFQTKLLRVLQEREFERVGGSRPIKVDVRLICATNRNLEEAVGKGTFREDLYFRINVVTVFMPPLRERREDIPPLVEHFLSRYNEESHRAITLSPEALQIMLECNWPGNVRELENCVERCATMTRGDTIRATDMPCQHGKCFSLVLQGYTTTQRESVVLPVARARLPSPVTAPGAAAAPATASGDAPPDDEHERLVWAMQQCGWVQAKAARLLGITPRQIGYALRKYNVQVRRF</sequence>
<evidence type="ECO:0000256" key="12">
    <source>
        <dbReference type="RuleBase" id="RU368029"/>
    </source>
</evidence>
<dbReference type="NCBIfam" id="TIGR01817">
    <property type="entry name" value="nifA"/>
    <property type="match status" value="1"/>
</dbReference>
<dbReference type="PROSITE" id="PS50045">
    <property type="entry name" value="SIGMA54_INTERACT_4"/>
    <property type="match status" value="1"/>
</dbReference>
<dbReference type="InterPro" id="IPR003018">
    <property type="entry name" value="GAF"/>
</dbReference>
<dbReference type="PANTHER" id="PTHR32071:SF117">
    <property type="entry name" value="PTS-DEPENDENT DIHYDROXYACETONE KINASE OPERON REGULATORY PROTEIN-RELATED"/>
    <property type="match status" value="1"/>
</dbReference>
<evidence type="ECO:0000256" key="10">
    <source>
        <dbReference type="ARBA" id="ARBA00023163"/>
    </source>
</evidence>
<evidence type="ECO:0000256" key="8">
    <source>
        <dbReference type="ARBA" id="ARBA00023125"/>
    </source>
</evidence>
<feature type="compositionally biased region" description="Low complexity" evidence="13">
    <location>
        <begin position="482"/>
        <end position="498"/>
    </location>
</feature>
<dbReference type="InterPro" id="IPR010113">
    <property type="entry name" value="Nif-specific_regulatory_prot"/>
</dbReference>
<dbReference type="SUPFAM" id="SSF52540">
    <property type="entry name" value="P-loop containing nucleoside triphosphate hydrolases"/>
    <property type="match status" value="1"/>
</dbReference>
<reference evidence="16" key="1">
    <citation type="submission" date="2016-03" db="EMBL/GenBank/DDBJ databases">
        <title>Complete genome sequence of Solimmundus cernigliae, representing a novel lineage of polycyclic aromatic hydrocarbon degraders within the Gammaproteobacteria.</title>
        <authorList>
            <person name="Singleton D.R."/>
            <person name="Dickey A.N."/>
            <person name="Scholl E.H."/>
            <person name="Wright F.A."/>
            <person name="Aitken M.D."/>
        </authorList>
    </citation>
    <scope>NUCLEOTIDE SEQUENCE [LARGE SCALE GENOMIC DNA]</scope>
    <source>
        <strain evidence="16">TR3.2</strain>
    </source>
</reference>
<keyword evidence="7 12" id="KW-0805">Transcription regulation</keyword>
<keyword evidence="10 12" id="KW-0804">Transcription</keyword>
<dbReference type="InterPro" id="IPR002078">
    <property type="entry name" value="Sigma_54_int"/>
</dbReference>
<dbReference type="InterPro" id="IPR009057">
    <property type="entry name" value="Homeodomain-like_sf"/>
</dbReference>
<dbReference type="RefSeq" id="WP_068802276.1">
    <property type="nucleotide sequence ID" value="NZ_CP014671.1"/>
</dbReference>
<comment type="subunit">
    <text evidence="2 12">Interacts with sigma-54.</text>
</comment>
<dbReference type="Proteomes" id="UP000092952">
    <property type="component" value="Chromosome"/>
</dbReference>
<dbReference type="PROSITE" id="PS00675">
    <property type="entry name" value="SIGMA54_INTERACT_1"/>
    <property type="match status" value="1"/>
</dbReference>
<evidence type="ECO:0000256" key="6">
    <source>
        <dbReference type="ARBA" id="ARBA00023012"/>
    </source>
</evidence>
<dbReference type="Gene3D" id="3.40.50.300">
    <property type="entry name" value="P-loop containing nucleotide triphosphate hydrolases"/>
    <property type="match status" value="1"/>
</dbReference>
<dbReference type="GO" id="GO:0005524">
    <property type="term" value="F:ATP binding"/>
    <property type="evidence" value="ECO:0007669"/>
    <property type="project" value="UniProtKB-KW"/>
</dbReference>
<evidence type="ECO:0000256" key="2">
    <source>
        <dbReference type="ARBA" id="ARBA00011135"/>
    </source>
</evidence>
<accession>A0A1B1YPQ4</accession>
<dbReference type="InParanoid" id="A0A1B1YPQ4"/>
<organism evidence="15 16">
    <name type="scientific">Immundisolibacter cernigliae</name>
    <dbReference type="NCBI Taxonomy" id="1810504"/>
    <lineage>
        <taxon>Bacteria</taxon>
        <taxon>Pseudomonadati</taxon>
        <taxon>Pseudomonadota</taxon>
        <taxon>Gammaproteobacteria</taxon>
        <taxon>Immundisolibacterales</taxon>
        <taxon>Immundisolibacteraceae</taxon>
        <taxon>Immundisolibacter</taxon>
    </lineage>
</organism>
<evidence type="ECO:0000256" key="7">
    <source>
        <dbReference type="ARBA" id="ARBA00023015"/>
    </source>
</evidence>
<feature type="domain" description="Sigma-54 factor interaction" evidence="14">
    <location>
        <begin position="206"/>
        <end position="434"/>
    </location>
</feature>
<evidence type="ECO:0000313" key="16">
    <source>
        <dbReference type="Proteomes" id="UP000092952"/>
    </source>
</evidence>
<evidence type="ECO:0000256" key="1">
    <source>
        <dbReference type="ARBA" id="ARBA00002167"/>
    </source>
</evidence>
<dbReference type="Pfam" id="PF00158">
    <property type="entry name" value="Sigma54_activat"/>
    <property type="match status" value="1"/>
</dbReference>
<dbReference type="Gene3D" id="3.30.450.40">
    <property type="match status" value="1"/>
</dbReference>
<keyword evidence="16" id="KW-1185">Reference proteome</keyword>
<keyword evidence="9 12" id="KW-0010">Activator</keyword>
<evidence type="ECO:0000256" key="5">
    <source>
        <dbReference type="ARBA" id="ARBA00022840"/>
    </source>
</evidence>
<dbReference type="Pfam" id="PF25601">
    <property type="entry name" value="AAA_lid_14"/>
    <property type="match status" value="1"/>
</dbReference>
<evidence type="ECO:0000259" key="14">
    <source>
        <dbReference type="PROSITE" id="PS50045"/>
    </source>
</evidence>
<comment type="function">
    <text evidence="1 12">Required for activation of most nif operons, which are directly involved in nitrogen fixation.</text>
</comment>
<dbReference type="PANTHER" id="PTHR32071">
    <property type="entry name" value="TRANSCRIPTIONAL REGULATORY PROTEIN"/>
    <property type="match status" value="1"/>
</dbReference>
<dbReference type="EMBL" id="CP014671">
    <property type="protein sequence ID" value="ANX02761.1"/>
    <property type="molecule type" value="Genomic_DNA"/>
</dbReference>
<evidence type="ECO:0000256" key="4">
    <source>
        <dbReference type="ARBA" id="ARBA00022741"/>
    </source>
</evidence>
<dbReference type="CDD" id="cd00009">
    <property type="entry name" value="AAA"/>
    <property type="match status" value="1"/>
</dbReference>
<feature type="region of interest" description="Disordered" evidence="13">
    <location>
        <begin position="482"/>
        <end position="502"/>
    </location>
</feature>
<dbReference type="PROSITE" id="PS00676">
    <property type="entry name" value="SIGMA54_INTERACT_2"/>
    <property type="match status" value="1"/>
</dbReference>
<keyword evidence="5" id="KW-0067">ATP-binding</keyword>
<dbReference type="PRINTS" id="PR01590">
    <property type="entry name" value="HTHFIS"/>
</dbReference>
<dbReference type="SMART" id="SM00065">
    <property type="entry name" value="GAF"/>
    <property type="match status" value="1"/>
</dbReference>
<dbReference type="SUPFAM" id="SSF46689">
    <property type="entry name" value="Homeodomain-like"/>
    <property type="match status" value="1"/>
</dbReference>
<evidence type="ECO:0000256" key="13">
    <source>
        <dbReference type="SAM" id="MobiDB-lite"/>
    </source>
</evidence>
<dbReference type="OrthoDB" id="9804019at2"/>
<dbReference type="AlphaFoldDB" id="A0A1B1YPQ4"/>